<dbReference type="InterPro" id="IPR043148">
    <property type="entry name" value="TagF_C"/>
</dbReference>
<dbReference type="Gene3D" id="3.40.50.12580">
    <property type="match status" value="1"/>
</dbReference>
<organism evidence="1">
    <name type="scientific">marine sediment metagenome</name>
    <dbReference type="NCBI Taxonomy" id="412755"/>
    <lineage>
        <taxon>unclassified sequences</taxon>
        <taxon>metagenomes</taxon>
        <taxon>ecological metagenomes</taxon>
    </lineage>
</organism>
<gene>
    <name evidence="1" type="ORF">S01H1_78678</name>
</gene>
<reference evidence="1" key="1">
    <citation type="journal article" date="2014" name="Front. Microbiol.">
        <title>High frequency of phylogenetically diverse reductive dehalogenase-homologous genes in deep subseafloor sedimentary metagenomes.</title>
        <authorList>
            <person name="Kawai M."/>
            <person name="Futagami T."/>
            <person name="Toyoda A."/>
            <person name="Takaki Y."/>
            <person name="Nishi S."/>
            <person name="Hori S."/>
            <person name="Arai W."/>
            <person name="Tsubouchi T."/>
            <person name="Morono Y."/>
            <person name="Uchiyama I."/>
            <person name="Ito T."/>
            <person name="Fujiyama A."/>
            <person name="Inagaki F."/>
            <person name="Takami H."/>
        </authorList>
    </citation>
    <scope>NUCLEOTIDE SEQUENCE</scope>
    <source>
        <strain evidence="1">Expedition CK06-06</strain>
    </source>
</reference>
<accession>X0ZGL6</accession>
<evidence type="ECO:0000313" key="1">
    <source>
        <dbReference type="EMBL" id="GAG47471.1"/>
    </source>
</evidence>
<dbReference type="SUPFAM" id="SSF53756">
    <property type="entry name" value="UDP-Glycosyltransferase/glycogen phosphorylase"/>
    <property type="match status" value="1"/>
</dbReference>
<dbReference type="EMBL" id="BARS01052969">
    <property type="protein sequence ID" value="GAG47471.1"/>
    <property type="molecule type" value="Genomic_DNA"/>
</dbReference>
<sequence>IRPIYNKMKAQGKDVLDLFNQSGKKLQPYSCIVTASAAECPSNKRQDAIYHFHSLGPGHAHPKEVDHRYLPAFKGVLLPGEWWVGKWVKEPNRWAVVGWPKNDLLVSKKTVLYAPTPGDHGRMKTLNLLITLSRKMSFSLIVKLHSGIETYTPERLQEMIDIVHMEDIRDDIAEYFDSADVLVSEASGALWEFMATGKPSVQMQSGKALCGIALGVVFPGGIQEASLDT</sequence>
<protein>
    <submittedName>
        <fullName evidence="1">Uncharacterized protein</fullName>
    </submittedName>
</protein>
<comment type="caution">
    <text evidence="1">The sequence shown here is derived from an EMBL/GenBank/DDBJ whole genome shotgun (WGS) entry which is preliminary data.</text>
</comment>
<feature type="non-terminal residue" evidence="1">
    <location>
        <position position="229"/>
    </location>
</feature>
<proteinExistence type="predicted"/>
<name>X0ZGL6_9ZZZZ</name>
<dbReference type="AlphaFoldDB" id="X0ZGL6"/>
<feature type="non-terminal residue" evidence="1">
    <location>
        <position position="1"/>
    </location>
</feature>